<gene>
    <name evidence="2" type="ORF">GCM10009784_04450</name>
</gene>
<evidence type="ECO:0000313" key="3">
    <source>
        <dbReference type="Proteomes" id="UP001500974"/>
    </source>
</evidence>
<dbReference type="InterPro" id="IPR027417">
    <property type="entry name" value="P-loop_NTPase"/>
</dbReference>
<feature type="domain" description="Rv3660c-like CheY-like N-terminal" evidence="1">
    <location>
        <begin position="16"/>
        <end position="112"/>
    </location>
</feature>
<dbReference type="SUPFAM" id="SSF52540">
    <property type="entry name" value="P-loop containing nucleoside triphosphate hydrolases"/>
    <property type="match status" value="1"/>
</dbReference>
<reference evidence="2 3" key="1">
    <citation type="journal article" date="2019" name="Int. J. Syst. Evol. Microbiol.">
        <title>The Global Catalogue of Microorganisms (GCM) 10K type strain sequencing project: providing services to taxonomists for standard genome sequencing and annotation.</title>
        <authorList>
            <consortium name="The Broad Institute Genomics Platform"/>
            <consortium name="The Broad Institute Genome Sequencing Center for Infectious Disease"/>
            <person name="Wu L."/>
            <person name="Ma J."/>
        </authorList>
    </citation>
    <scope>NUCLEOTIDE SEQUENCE [LARGE SCALE GENOMIC DNA]</scope>
    <source>
        <strain evidence="2 3">JCM 14917</strain>
    </source>
</reference>
<dbReference type="InterPro" id="IPR022521">
    <property type="entry name" value="Rv3660c"/>
</dbReference>
<name>A0ABN3ANG5_9MICC</name>
<dbReference type="EMBL" id="BAAAON010000001">
    <property type="protein sequence ID" value="GAA2172754.1"/>
    <property type="molecule type" value="Genomic_DNA"/>
</dbReference>
<proteinExistence type="predicted"/>
<keyword evidence="3" id="KW-1185">Reference proteome</keyword>
<evidence type="ECO:0000313" key="2">
    <source>
        <dbReference type="EMBL" id="GAA2172754.1"/>
    </source>
</evidence>
<dbReference type="InterPro" id="IPR050625">
    <property type="entry name" value="ParA/MinD_ATPase"/>
</dbReference>
<evidence type="ECO:0000259" key="1">
    <source>
        <dbReference type="Pfam" id="PF26563"/>
    </source>
</evidence>
<dbReference type="Gene3D" id="3.40.50.300">
    <property type="entry name" value="P-loop containing nucleotide triphosphate hydrolases"/>
    <property type="match status" value="1"/>
</dbReference>
<dbReference type="Pfam" id="PF26563">
    <property type="entry name" value="Rv3660c_N"/>
    <property type="match status" value="1"/>
</dbReference>
<dbReference type="Proteomes" id="UP001500974">
    <property type="component" value="Unassembled WGS sequence"/>
</dbReference>
<dbReference type="NCBIfam" id="TIGR03815">
    <property type="entry name" value="CpaE_hom_Actino"/>
    <property type="match status" value="1"/>
</dbReference>
<protein>
    <submittedName>
        <fullName evidence="2">CpaE-like family protein</fullName>
    </submittedName>
</protein>
<dbReference type="InterPro" id="IPR059050">
    <property type="entry name" value="Rv3660c_N"/>
</dbReference>
<comment type="caution">
    <text evidence="2">The sequence shown here is derived from an EMBL/GenBank/DDBJ whole genome shotgun (WGS) entry which is preliminary data.</text>
</comment>
<organism evidence="2 3">
    <name type="scientific">Arthrobacter parietis</name>
    <dbReference type="NCBI Taxonomy" id="271434"/>
    <lineage>
        <taxon>Bacteria</taxon>
        <taxon>Bacillati</taxon>
        <taxon>Actinomycetota</taxon>
        <taxon>Actinomycetes</taxon>
        <taxon>Micrococcales</taxon>
        <taxon>Micrococcaceae</taxon>
        <taxon>Arthrobacter</taxon>
    </lineage>
</organism>
<dbReference type="PANTHER" id="PTHR43384">
    <property type="entry name" value="SEPTUM SITE-DETERMINING PROTEIN MIND HOMOLOG, CHLOROPLASTIC-RELATED"/>
    <property type="match status" value="1"/>
</dbReference>
<sequence length="355" mass="36139">MSSWIPAAESAAVVLVTSSQRVRDEVARVAVAAGLALTSVSTVGEALALRPAVVLLDCNSARHAVSGCAVIVVGLDSDEAAAWTAASRCNADRVAILPQAAGWLAEHLGMLQRVRDAGTVVGVLGAVGGVGASTISVWLAASAASRELHPLLVDGDPFGGGLELSLGGESVPGVRWPDLGEVRGTLNPEQLIHALPSLGGFSLLSMGTEPPAPGILASSAVPPIMEAARGAFNLTVVDVARGWSADGSLLPYCDSVLIVVPGRVRAISAARALVAQLQPLPVRALVRGPLGPDLDPDRVADAIGVPNAGYLPYLRAAVGSENQGRVLDLARHRAVRACARSVLDTVLPGAIKAIA</sequence>
<accession>A0ABN3ANG5</accession>
<dbReference type="RefSeq" id="WP_346027315.1">
    <property type="nucleotide sequence ID" value="NZ_BAAAON010000001.1"/>
</dbReference>
<dbReference type="PANTHER" id="PTHR43384:SF11">
    <property type="entry name" value="SEPTUM SITE DETERMINING PROTEIN"/>
    <property type="match status" value="1"/>
</dbReference>